<dbReference type="RefSeq" id="WP_160643900.1">
    <property type="nucleotide sequence ID" value="NZ_SIJB01000005.1"/>
</dbReference>
<keyword evidence="2" id="KW-1185">Reference proteome</keyword>
<dbReference type="OrthoDB" id="1682722at2"/>
<name>A0A6N9PXH9_9BACL</name>
<dbReference type="PROSITE" id="PS00430">
    <property type="entry name" value="TONB_DEPENDENT_REC_1"/>
    <property type="match status" value="1"/>
</dbReference>
<dbReference type="EMBL" id="SIJB01000005">
    <property type="protein sequence ID" value="NBI27697.1"/>
    <property type="molecule type" value="Genomic_DNA"/>
</dbReference>
<accession>A0A6N9PXH9</accession>
<dbReference type="Gene3D" id="3.30.70.2970">
    <property type="entry name" value="Protein of unknown function (DUF541), domain 2"/>
    <property type="match status" value="1"/>
</dbReference>
<evidence type="ECO:0000313" key="1">
    <source>
        <dbReference type="EMBL" id="NBI27697.1"/>
    </source>
</evidence>
<dbReference type="InterPro" id="IPR007497">
    <property type="entry name" value="SIMPL/DUF541"/>
</dbReference>
<dbReference type="Pfam" id="PF04402">
    <property type="entry name" value="SIMPL"/>
    <property type="match status" value="1"/>
</dbReference>
<protein>
    <submittedName>
        <fullName evidence="1">DUF541 domain-containing protein</fullName>
    </submittedName>
</protein>
<reference evidence="1 2" key="1">
    <citation type="submission" date="2019-01" db="EMBL/GenBank/DDBJ databases">
        <title>Chengkuizengella sp. nov., isolated from deep-sea sediment of East Pacific Ocean.</title>
        <authorList>
            <person name="Yang J."/>
            <person name="Lai Q."/>
            <person name="Shao Z."/>
        </authorList>
    </citation>
    <scope>NUCLEOTIDE SEQUENCE [LARGE SCALE GENOMIC DNA]</scope>
    <source>
        <strain evidence="1 2">YPA3-1-1</strain>
    </source>
</reference>
<dbReference type="GO" id="GO:0006974">
    <property type="term" value="P:DNA damage response"/>
    <property type="evidence" value="ECO:0007669"/>
    <property type="project" value="TreeGrafter"/>
</dbReference>
<dbReference type="PANTHER" id="PTHR34387:SF2">
    <property type="entry name" value="SLR1258 PROTEIN"/>
    <property type="match status" value="1"/>
</dbReference>
<dbReference type="Proteomes" id="UP000448943">
    <property type="component" value="Unassembled WGS sequence"/>
</dbReference>
<dbReference type="Gene3D" id="3.30.110.170">
    <property type="entry name" value="Protein of unknown function (DUF541), domain 1"/>
    <property type="match status" value="1"/>
</dbReference>
<organism evidence="1 2">
    <name type="scientific">Chengkuizengella marina</name>
    <dbReference type="NCBI Taxonomy" id="2507566"/>
    <lineage>
        <taxon>Bacteria</taxon>
        <taxon>Bacillati</taxon>
        <taxon>Bacillota</taxon>
        <taxon>Bacilli</taxon>
        <taxon>Bacillales</taxon>
        <taxon>Paenibacillaceae</taxon>
        <taxon>Chengkuizengella</taxon>
    </lineage>
</organism>
<gene>
    <name evidence="1" type="ORF">ERL59_01810</name>
</gene>
<dbReference type="PANTHER" id="PTHR34387">
    <property type="entry name" value="SLR1258 PROTEIN"/>
    <property type="match status" value="1"/>
</dbReference>
<dbReference type="AlphaFoldDB" id="A0A6N9PXH9"/>
<evidence type="ECO:0000313" key="2">
    <source>
        <dbReference type="Proteomes" id="UP000448943"/>
    </source>
</evidence>
<proteinExistence type="predicted"/>
<sequence>MQITKKTVSITLLSILLAAAAWIGFLQNSDVKGNVIAQEGQTKGNTITVTGNGEIMVEPDVAYVQVTVETKADTAKKSQDANAKSMETVDKMLYDTYKFDKEDVKTTRFNVQPEYQYIQDEAPKLLGYKTTHSLQITYREIDEIGKLVDDLTKAGVNRVDNIQFGTEKSDEYELQAIEKAMANAKEKAAVIAKTENKSIKGIVNVVQGGGVSISPLGGATAKLYAAEDSSTSISSGQISITTQVTVQYDF</sequence>
<comment type="caution">
    <text evidence="1">The sequence shown here is derived from an EMBL/GenBank/DDBJ whole genome shotgun (WGS) entry which is preliminary data.</text>
</comment>
<dbReference type="InterPro" id="IPR052022">
    <property type="entry name" value="26kDa_periplasmic_antigen"/>
</dbReference>
<dbReference type="InterPro" id="IPR010916">
    <property type="entry name" value="TonB_box_CS"/>
</dbReference>